<dbReference type="STRING" id="305900.GV64_03280"/>
<comment type="catalytic activity">
    <reaction evidence="10">
        <text>ITP + H2O = IMP + diphosphate + H(+)</text>
        <dbReference type="Rhea" id="RHEA:29399"/>
        <dbReference type="ChEBI" id="CHEBI:15377"/>
        <dbReference type="ChEBI" id="CHEBI:15378"/>
        <dbReference type="ChEBI" id="CHEBI:33019"/>
        <dbReference type="ChEBI" id="CHEBI:58053"/>
        <dbReference type="ChEBI" id="CHEBI:61402"/>
        <dbReference type="EC" id="3.6.1.66"/>
    </reaction>
</comment>
<comment type="subunit">
    <text evidence="2 10">Homodimer.</text>
</comment>
<dbReference type="eggNOG" id="COG0127">
    <property type="taxonomic scope" value="Bacteria"/>
</dbReference>
<sequence>MTKDNRQVVLASGNKGKLAEFQQLLEPLNIRMTPQSEFGIGTNFPEAEETGLTFIENAILKARYAAGISGFPVIADDSGLEVDYLNGEPGIYSARYAGSEASAADNNQKLLNRLQGVKSSERTARFHCVLVYLRHENDPTPIIAHGKWEGYIIEETLGDHGFGYDPLFLVPAEHRTAAELPSELKNRLSHRAQALQQLVGYLKEMKH</sequence>
<evidence type="ECO:0000313" key="13">
    <source>
        <dbReference type="Proteomes" id="UP000027997"/>
    </source>
</evidence>
<evidence type="ECO:0000256" key="11">
    <source>
        <dbReference type="RuleBase" id="RU003781"/>
    </source>
</evidence>
<keyword evidence="7 10" id="KW-0546">Nucleotide metabolism</keyword>
<dbReference type="GO" id="GO:0017111">
    <property type="term" value="F:ribonucleoside triphosphate phosphatase activity"/>
    <property type="evidence" value="ECO:0007669"/>
    <property type="project" value="InterPro"/>
</dbReference>
<dbReference type="EMBL" id="JOJP01000001">
    <property type="protein sequence ID" value="KEI69894.1"/>
    <property type="molecule type" value="Genomic_DNA"/>
</dbReference>
<dbReference type="SUPFAM" id="SSF52972">
    <property type="entry name" value="ITPase-like"/>
    <property type="match status" value="1"/>
</dbReference>
<dbReference type="PANTHER" id="PTHR11067:SF9">
    <property type="entry name" value="INOSINE TRIPHOSPHATE PYROPHOSPHATASE"/>
    <property type="match status" value="1"/>
</dbReference>
<feature type="binding site" evidence="10">
    <location>
        <position position="185"/>
    </location>
    <ligand>
        <name>substrate</name>
    </ligand>
</feature>
<keyword evidence="3 10" id="KW-0479">Metal-binding</keyword>
<evidence type="ECO:0000256" key="8">
    <source>
        <dbReference type="ARBA" id="ARBA00051875"/>
    </source>
</evidence>
<dbReference type="GO" id="GO:0005829">
    <property type="term" value="C:cytosol"/>
    <property type="evidence" value="ECO:0007669"/>
    <property type="project" value="TreeGrafter"/>
</dbReference>
<accession>A0A081K6W8</accession>
<evidence type="ECO:0000256" key="6">
    <source>
        <dbReference type="ARBA" id="ARBA00022842"/>
    </source>
</evidence>
<dbReference type="GO" id="GO:0035870">
    <property type="term" value="F:dITP diphosphatase activity"/>
    <property type="evidence" value="ECO:0007669"/>
    <property type="project" value="UniProtKB-UniRule"/>
</dbReference>
<comment type="cofactor">
    <cofactor evidence="10">
        <name>Mg(2+)</name>
        <dbReference type="ChEBI" id="CHEBI:18420"/>
    </cofactor>
    <text evidence="10">Binds 1 Mg(2+) ion per subunit.</text>
</comment>
<organism evidence="12 13">
    <name type="scientific">Endozoicomonas elysicola</name>
    <dbReference type="NCBI Taxonomy" id="305900"/>
    <lineage>
        <taxon>Bacteria</taxon>
        <taxon>Pseudomonadati</taxon>
        <taxon>Pseudomonadota</taxon>
        <taxon>Gammaproteobacteria</taxon>
        <taxon>Oceanospirillales</taxon>
        <taxon>Endozoicomonadaceae</taxon>
        <taxon>Endozoicomonas</taxon>
    </lineage>
</organism>
<dbReference type="AlphaFoldDB" id="A0A081K6W8"/>
<dbReference type="EC" id="3.6.1.66" evidence="10"/>
<feature type="binding site" evidence="10">
    <location>
        <begin position="12"/>
        <end position="17"/>
    </location>
    <ligand>
        <name>substrate</name>
    </ligand>
</feature>
<dbReference type="InterPro" id="IPR020922">
    <property type="entry name" value="dITP/XTP_pyrophosphatase"/>
</dbReference>
<keyword evidence="5 10" id="KW-0378">Hydrolase</keyword>
<comment type="catalytic activity">
    <reaction evidence="8 10">
        <text>dITP + H2O = dIMP + diphosphate + H(+)</text>
        <dbReference type="Rhea" id="RHEA:28342"/>
        <dbReference type="ChEBI" id="CHEBI:15377"/>
        <dbReference type="ChEBI" id="CHEBI:15378"/>
        <dbReference type="ChEBI" id="CHEBI:33019"/>
        <dbReference type="ChEBI" id="CHEBI:61194"/>
        <dbReference type="ChEBI" id="CHEBI:61382"/>
        <dbReference type="EC" id="3.6.1.66"/>
    </reaction>
</comment>
<name>A0A081K6W8_9GAMM</name>
<dbReference type="HAMAP" id="MF_01405">
    <property type="entry name" value="Non_canon_purine_NTPase"/>
    <property type="match status" value="1"/>
</dbReference>
<feature type="binding site" evidence="10">
    <location>
        <position position="78"/>
    </location>
    <ligand>
        <name>substrate</name>
    </ligand>
</feature>
<dbReference type="Proteomes" id="UP000027997">
    <property type="component" value="Unassembled WGS sequence"/>
</dbReference>
<feature type="binding site" evidence="10">
    <location>
        <position position="48"/>
    </location>
    <ligand>
        <name>Mg(2+)</name>
        <dbReference type="ChEBI" id="CHEBI:18420"/>
    </ligand>
</feature>
<dbReference type="RefSeq" id="WP_026258578.1">
    <property type="nucleotide sequence ID" value="NZ_JOJP01000001.1"/>
</dbReference>
<comment type="caution">
    <text evidence="12">The sequence shown here is derived from an EMBL/GenBank/DDBJ whole genome shotgun (WGS) entry which is preliminary data.</text>
</comment>
<evidence type="ECO:0000256" key="4">
    <source>
        <dbReference type="ARBA" id="ARBA00022741"/>
    </source>
</evidence>
<comment type="catalytic activity">
    <reaction evidence="9 10">
        <text>XTP + H2O = XMP + diphosphate + H(+)</text>
        <dbReference type="Rhea" id="RHEA:28610"/>
        <dbReference type="ChEBI" id="CHEBI:15377"/>
        <dbReference type="ChEBI" id="CHEBI:15378"/>
        <dbReference type="ChEBI" id="CHEBI:33019"/>
        <dbReference type="ChEBI" id="CHEBI:57464"/>
        <dbReference type="ChEBI" id="CHEBI:61314"/>
        <dbReference type="EC" id="3.6.1.66"/>
    </reaction>
</comment>
<evidence type="ECO:0000256" key="2">
    <source>
        <dbReference type="ARBA" id="ARBA00011738"/>
    </source>
</evidence>
<comment type="function">
    <text evidence="10">Pyrophosphatase that catalyzes the hydrolysis of nucleoside triphosphates to their monophosphate derivatives, with a high preference for the non-canonical purine nucleotides XTP (xanthosine triphosphate), dITP (deoxyinosine triphosphate) and ITP. Seems to function as a house-cleaning enzyme that removes non-canonical purine nucleotides from the nucleotide pool, thus preventing their incorporation into DNA/RNA and avoiding chromosomal lesions.</text>
</comment>
<proteinExistence type="inferred from homology"/>
<dbReference type="CDD" id="cd00515">
    <property type="entry name" value="HAM1"/>
    <property type="match status" value="1"/>
</dbReference>
<gene>
    <name evidence="12" type="ORF">GV64_03280</name>
</gene>
<dbReference type="GO" id="GO:0046872">
    <property type="term" value="F:metal ion binding"/>
    <property type="evidence" value="ECO:0007669"/>
    <property type="project" value="UniProtKB-KW"/>
</dbReference>
<dbReference type="GO" id="GO:0036222">
    <property type="term" value="F:XTP diphosphatase activity"/>
    <property type="evidence" value="ECO:0007669"/>
    <property type="project" value="UniProtKB-UniRule"/>
</dbReference>
<feature type="binding site" evidence="10">
    <location>
        <begin position="190"/>
        <end position="191"/>
    </location>
    <ligand>
        <name>substrate</name>
    </ligand>
</feature>
<dbReference type="GO" id="GO:0009146">
    <property type="term" value="P:purine nucleoside triphosphate catabolic process"/>
    <property type="evidence" value="ECO:0007669"/>
    <property type="project" value="UniProtKB-UniRule"/>
</dbReference>
<evidence type="ECO:0000256" key="10">
    <source>
        <dbReference type="HAMAP-Rule" id="MF_01405"/>
    </source>
</evidence>
<keyword evidence="4 10" id="KW-0547">Nucleotide-binding</keyword>
<evidence type="ECO:0000313" key="12">
    <source>
        <dbReference type="EMBL" id="KEI69894.1"/>
    </source>
</evidence>
<dbReference type="InterPro" id="IPR029001">
    <property type="entry name" value="ITPase-like_fam"/>
</dbReference>
<dbReference type="InterPro" id="IPR002637">
    <property type="entry name" value="RdgB/HAM1"/>
</dbReference>
<keyword evidence="13" id="KW-1185">Reference proteome</keyword>
<dbReference type="Gene3D" id="3.90.950.10">
    <property type="match status" value="1"/>
</dbReference>
<dbReference type="Pfam" id="PF01725">
    <property type="entry name" value="Ham1p_like"/>
    <property type="match status" value="1"/>
</dbReference>
<dbReference type="PANTHER" id="PTHR11067">
    <property type="entry name" value="INOSINE TRIPHOSPHATE PYROPHOSPHATASE/HAM1 PROTEIN"/>
    <property type="match status" value="1"/>
</dbReference>
<protein>
    <recommendedName>
        <fullName evidence="10">dITP/XTP pyrophosphatase</fullName>
        <ecNumber evidence="10">3.6.1.66</ecNumber>
    </recommendedName>
    <alternativeName>
        <fullName evidence="10">Non-canonical purine NTP pyrophosphatase</fullName>
    </alternativeName>
    <alternativeName>
        <fullName evidence="10">Non-standard purine NTP pyrophosphatase</fullName>
    </alternativeName>
    <alternativeName>
        <fullName evidence="10">Nucleoside-triphosphate diphosphatase</fullName>
    </alternativeName>
    <alternativeName>
        <fullName evidence="10">Nucleoside-triphosphate pyrophosphatase</fullName>
        <shortName evidence="10">NTPase</shortName>
    </alternativeName>
</protein>
<comment type="similarity">
    <text evidence="1 10 11">Belongs to the HAM1 NTPase family.</text>
</comment>
<dbReference type="FunFam" id="3.90.950.10:FF:000001">
    <property type="entry name" value="dITP/XTP pyrophosphatase"/>
    <property type="match status" value="1"/>
</dbReference>
<evidence type="ECO:0000256" key="7">
    <source>
        <dbReference type="ARBA" id="ARBA00023080"/>
    </source>
</evidence>
<evidence type="ECO:0000256" key="5">
    <source>
        <dbReference type="ARBA" id="ARBA00022801"/>
    </source>
</evidence>
<keyword evidence="6 10" id="KW-0460">Magnesium</keyword>
<dbReference type="GO" id="GO:0000166">
    <property type="term" value="F:nucleotide binding"/>
    <property type="evidence" value="ECO:0007669"/>
    <property type="project" value="UniProtKB-KW"/>
</dbReference>
<evidence type="ECO:0000256" key="1">
    <source>
        <dbReference type="ARBA" id="ARBA00008023"/>
    </source>
</evidence>
<dbReference type="NCBIfam" id="TIGR00042">
    <property type="entry name" value="RdgB/HAM1 family non-canonical purine NTP pyrophosphatase"/>
    <property type="match status" value="1"/>
</dbReference>
<evidence type="ECO:0000256" key="3">
    <source>
        <dbReference type="ARBA" id="ARBA00022723"/>
    </source>
</evidence>
<feature type="binding site" evidence="10">
    <location>
        <position position="77"/>
    </location>
    <ligand>
        <name>Mg(2+)</name>
        <dbReference type="ChEBI" id="CHEBI:18420"/>
    </ligand>
</feature>
<dbReference type="GO" id="GO:0009117">
    <property type="term" value="P:nucleotide metabolic process"/>
    <property type="evidence" value="ECO:0007669"/>
    <property type="project" value="UniProtKB-KW"/>
</dbReference>
<dbReference type="GO" id="GO:0036220">
    <property type="term" value="F:ITP diphosphatase activity"/>
    <property type="evidence" value="ECO:0007669"/>
    <property type="project" value="UniProtKB-UniRule"/>
</dbReference>
<evidence type="ECO:0000256" key="9">
    <source>
        <dbReference type="ARBA" id="ARBA00052017"/>
    </source>
</evidence>
<feature type="active site" description="Proton acceptor" evidence="10">
    <location>
        <position position="77"/>
    </location>
</feature>
<feature type="binding site" evidence="10">
    <location>
        <begin position="162"/>
        <end position="165"/>
    </location>
    <ligand>
        <name>substrate</name>
    </ligand>
</feature>
<reference evidence="12 13" key="1">
    <citation type="submission" date="2014-06" db="EMBL/GenBank/DDBJ databases">
        <title>Whole Genome Sequences of Three Symbiotic Endozoicomonas Bacteria.</title>
        <authorList>
            <person name="Neave M.J."/>
            <person name="Apprill A."/>
            <person name="Voolstra C.R."/>
        </authorList>
    </citation>
    <scope>NUCLEOTIDE SEQUENCE [LARGE SCALE GENOMIC DNA]</scope>
    <source>
        <strain evidence="12 13">DSM 22380</strain>
    </source>
</reference>